<keyword evidence="3" id="KW-1185">Reference proteome</keyword>
<dbReference type="OrthoDB" id="1713787at2759"/>
<dbReference type="AlphaFoldDB" id="A0A834ZVH0"/>
<evidence type="ECO:0000259" key="1">
    <source>
        <dbReference type="Pfam" id="PF13963"/>
    </source>
</evidence>
<dbReference type="InterPro" id="IPR022143">
    <property type="entry name" value="DUF3675"/>
</dbReference>
<dbReference type="Proteomes" id="UP000655225">
    <property type="component" value="Unassembled WGS sequence"/>
</dbReference>
<dbReference type="InterPro" id="IPR029480">
    <property type="entry name" value="Transpos_assoc"/>
</dbReference>
<dbReference type="GO" id="GO:0016020">
    <property type="term" value="C:membrane"/>
    <property type="evidence" value="ECO:0007669"/>
    <property type="project" value="TreeGrafter"/>
</dbReference>
<dbReference type="PANTHER" id="PTHR23012:SF215">
    <property type="entry name" value="RING_FYVE_PHD ZINC FINGER SUPERFAMILY PROTEIN"/>
    <property type="match status" value="1"/>
</dbReference>
<protein>
    <recommendedName>
        <fullName evidence="1">Transposase-associated domain-containing protein</fullName>
    </recommendedName>
</protein>
<dbReference type="GO" id="GO:0016567">
    <property type="term" value="P:protein ubiquitination"/>
    <property type="evidence" value="ECO:0007669"/>
    <property type="project" value="TreeGrafter"/>
</dbReference>
<evidence type="ECO:0000313" key="3">
    <source>
        <dbReference type="Proteomes" id="UP000655225"/>
    </source>
</evidence>
<gene>
    <name evidence="2" type="ORF">HHK36_005478</name>
</gene>
<evidence type="ECO:0000313" key="2">
    <source>
        <dbReference type="EMBL" id="KAF8409402.1"/>
    </source>
</evidence>
<sequence>MFSGGQLKLTLKDMSMDKSWMQKDRASPEYLNGVVEFLNFAFARTRYDDKILCPCTKCSNRFVKNREEVHGDLLWNGIIERYIHWTSHGEDINEEGHELSGQPENGSCSSIGDDIYTQVMGPERHSRVRGYGLGLTPSTVFGSTSSQSRAAYVEVHTQLNDVRQQMEGLKTKHSEELLMQREEMQREMHREISGAVVACDVHAATDLIRSGWTISIAPVKLHEPCLLAMAVAECRFLEAEYDKYAATNASGAAFSHSATLILRADGFLLPCYIMAWAISILQRRRQRELETGVWLPTGCAATIKPTLYSFCDVAELKHHMEVFFCYESEAEIHMETESCLKAQ</sequence>
<name>A0A834ZVH0_TETSI</name>
<reference evidence="2 3" key="1">
    <citation type="submission" date="2020-04" db="EMBL/GenBank/DDBJ databases">
        <title>Plant Genome Project.</title>
        <authorList>
            <person name="Zhang R.-G."/>
        </authorList>
    </citation>
    <scope>NUCLEOTIDE SEQUENCE [LARGE SCALE GENOMIC DNA]</scope>
    <source>
        <strain evidence="2">YNK0</strain>
        <tissue evidence="2">Leaf</tissue>
    </source>
</reference>
<proteinExistence type="predicted"/>
<dbReference type="EMBL" id="JABCRI010000003">
    <property type="protein sequence ID" value="KAF8409402.1"/>
    <property type="molecule type" value="Genomic_DNA"/>
</dbReference>
<dbReference type="Pfam" id="PF13963">
    <property type="entry name" value="Transpos_assoc"/>
    <property type="match status" value="1"/>
</dbReference>
<dbReference type="InterPro" id="IPR033275">
    <property type="entry name" value="MARCH-like"/>
</dbReference>
<organism evidence="2 3">
    <name type="scientific">Tetracentron sinense</name>
    <name type="common">Spur-leaf</name>
    <dbReference type="NCBI Taxonomy" id="13715"/>
    <lineage>
        <taxon>Eukaryota</taxon>
        <taxon>Viridiplantae</taxon>
        <taxon>Streptophyta</taxon>
        <taxon>Embryophyta</taxon>
        <taxon>Tracheophyta</taxon>
        <taxon>Spermatophyta</taxon>
        <taxon>Magnoliopsida</taxon>
        <taxon>Trochodendrales</taxon>
        <taxon>Trochodendraceae</taxon>
        <taxon>Tetracentron</taxon>
    </lineage>
</organism>
<feature type="domain" description="Transposase-associated" evidence="1">
    <location>
        <begin position="18"/>
        <end position="90"/>
    </location>
</feature>
<dbReference type="Pfam" id="PF12428">
    <property type="entry name" value="DUF3675"/>
    <property type="match status" value="1"/>
</dbReference>
<accession>A0A834ZVH0</accession>
<dbReference type="GO" id="GO:0004842">
    <property type="term" value="F:ubiquitin-protein transferase activity"/>
    <property type="evidence" value="ECO:0007669"/>
    <property type="project" value="TreeGrafter"/>
</dbReference>
<comment type="caution">
    <text evidence="2">The sequence shown here is derived from an EMBL/GenBank/DDBJ whole genome shotgun (WGS) entry which is preliminary data.</text>
</comment>
<dbReference type="PANTHER" id="PTHR23012">
    <property type="entry name" value="RING/FYVE/PHD ZINC FINGER DOMAIN-CONTAINING"/>
    <property type="match status" value="1"/>
</dbReference>